<reference evidence="1 2" key="1">
    <citation type="submission" date="2020-03" db="EMBL/GenBank/DDBJ databases">
        <title>Soil Listeria distribution.</title>
        <authorList>
            <person name="Liao J."/>
            <person name="Wiedmann M."/>
        </authorList>
    </citation>
    <scope>NUCLEOTIDE SEQUENCE [LARGE SCALE GENOMIC DNA]</scope>
    <source>
        <strain evidence="1 2">FSL L7-1560</strain>
    </source>
</reference>
<sequence>MKFEITNLPELEKKIEKIVDLDMNRINKVLNDNNDYVVGEEFGISEDLPIGYMEAVNFKTIKANENHVVLTYIGTFWV</sequence>
<accession>A0A7X0X496</accession>
<organism evidence="1 2">
    <name type="scientific">Listeria seeligeri</name>
    <dbReference type="NCBI Taxonomy" id="1640"/>
    <lineage>
        <taxon>Bacteria</taxon>
        <taxon>Bacillati</taxon>
        <taxon>Bacillota</taxon>
        <taxon>Bacilli</taxon>
        <taxon>Bacillales</taxon>
        <taxon>Listeriaceae</taxon>
        <taxon>Listeria</taxon>
    </lineage>
</organism>
<protein>
    <submittedName>
        <fullName evidence="1">Uncharacterized protein</fullName>
    </submittedName>
</protein>
<proteinExistence type="predicted"/>
<dbReference type="EMBL" id="JAARRG010000013">
    <property type="protein sequence ID" value="MBC1487240.1"/>
    <property type="molecule type" value="Genomic_DNA"/>
</dbReference>
<comment type="caution">
    <text evidence="1">The sequence shown here is derived from an EMBL/GenBank/DDBJ whole genome shotgun (WGS) entry which is preliminary data.</text>
</comment>
<gene>
    <name evidence="1" type="ORF">HB897_13475</name>
</gene>
<dbReference type="AlphaFoldDB" id="A0A7X0X496"/>
<dbReference type="RefSeq" id="WP_185384129.1">
    <property type="nucleotide sequence ID" value="NZ_JAARRG010000013.1"/>
</dbReference>
<dbReference type="Proteomes" id="UP000523362">
    <property type="component" value="Unassembled WGS sequence"/>
</dbReference>
<evidence type="ECO:0000313" key="1">
    <source>
        <dbReference type="EMBL" id="MBC1487240.1"/>
    </source>
</evidence>
<name>A0A7X0X496_LISSE</name>
<evidence type="ECO:0000313" key="2">
    <source>
        <dbReference type="Proteomes" id="UP000523362"/>
    </source>
</evidence>